<reference evidence="1" key="2">
    <citation type="submission" date="2018-03" db="EMBL/GenBank/DDBJ databases">
        <title>The Triticum urartu genome reveals the dynamic nature of wheat genome evolution.</title>
        <authorList>
            <person name="Ling H."/>
            <person name="Ma B."/>
            <person name="Shi X."/>
            <person name="Liu H."/>
            <person name="Dong L."/>
            <person name="Sun H."/>
            <person name="Cao Y."/>
            <person name="Gao Q."/>
            <person name="Zheng S."/>
            <person name="Li Y."/>
            <person name="Yu Y."/>
            <person name="Du H."/>
            <person name="Qi M."/>
            <person name="Li Y."/>
            <person name="Yu H."/>
            <person name="Cui Y."/>
            <person name="Wang N."/>
            <person name="Chen C."/>
            <person name="Wu H."/>
            <person name="Zhao Y."/>
            <person name="Zhang J."/>
            <person name="Li Y."/>
            <person name="Zhou W."/>
            <person name="Zhang B."/>
            <person name="Hu W."/>
            <person name="Eijk M."/>
            <person name="Tang J."/>
            <person name="Witsenboer H."/>
            <person name="Zhao S."/>
            <person name="Li Z."/>
            <person name="Zhang A."/>
            <person name="Wang D."/>
            <person name="Liang C."/>
        </authorList>
    </citation>
    <scope>NUCLEOTIDE SEQUENCE [LARGE SCALE GENOMIC DNA]</scope>
    <source>
        <strain evidence="1">cv. G1812</strain>
    </source>
</reference>
<evidence type="ECO:0000313" key="1">
    <source>
        <dbReference type="EnsemblPlants" id="TuG1812G0600003252.01.T01"/>
    </source>
</evidence>
<protein>
    <submittedName>
        <fullName evidence="1">Uncharacterized protein</fullName>
    </submittedName>
</protein>
<dbReference type="EnsemblPlants" id="TuG1812G0600003252.01.T01">
    <property type="protein sequence ID" value="TuG1812G0600003252.01.T01"/>
    <property type="gene ID" value="TuG1812G0600003252.01"/>
</dbReference>
<reference evidence="2" key="1">
    <citation type="journal article" date="2013" name="Nature">
        <title>Draft genome of the wheat A-genome progenitor Triticum urartu.</title>
        <authorList>
            <person name="Ling H.Q."/>
            <person name="Zhao S."/>
            <person name="Liu D."/>
            <person name="Wang J."/>
            <person name="Sun H."/>
            <person name="Zhang C."/>
            <person name="Fan H."/>
            <person name="Li D."/>
            <person name="Dong L."/>
            <person name="Tao Y."/>
            <person name="Gao C."/>
            <person name="Wu H."/>
            <person name="Li Y."/>
            <person name="Cui Y."/>
            <person name="Guo X."/>
            <person name="Zheng S."/>
            <person name="Wang B."/>
            <person name="Yu K."/>
            <person name="Liang Q."/>
            <person name="Yang W."/>
            <person name="Lou X."/>
            <person name="Chen J."/>
            <person name="Feng M."/>
            <person name="Jian J."/>
            <person name="Zhang X."/>
            <person name="Luo G."/>
            <person name="Jiang Y."/>
            <person name="Liu J."/>
            <person name="Wang Z."/>
            <person name="Sha Y."/>
            <person name="Zhang B."/>
            <person name="Wu H."/>
            <person name="Tang D."/>
            <person name="Shen Q."/>
            <person name="Xue P."/>
            <person name="Zou S."/>
            <person name="Wang X."/>
            <person name="Liu X."/>
            <person name="Wang F."/>
            <person name="Yang Y."/>
            <person name="An X."/>
            <person name="Dong Z."/>
            <person name="Zhang K."/>
            <person name="Zhang X."/>
            <person name="Luo M.C."/>
            <person name="Dvorak J."/>
            <person name="Tong Y."/>
            <person name="Wang J."/>
            <person name="Yang H."/>
            <person name="Li Z."/>
            <person name="Wang D."/>
            <person name="Zhang A."/>
            <person name="Wang J."/>
        </authorList>
    </citation>
    <scope>NUCLEOTIDE SEQUENCE</scope>
    <source>
        <strain evidence="2">cv. G1812</strain>
    </source>
</reference>
<keyword evidence="2" id="KW-1185">Reference proteome</keyword>
<reference evidence="1" key="3">
    <citation type="submission" date="2022-06" db="UniProtKB">
        <authorList>
            <consortium name="EnsemblPlants"/>
        </authorList>
    </citation>
    <scope>IDENTIFICATION</scope>
</reference>
<proteinExistence type="predicted"/>
<accession>A0A8R7UUF9</accession>
<dbReference type="AlphaFoldDB" id="A0A8R7UUF9"/>
<dbReference type="Proteomes" id="UP000015106">
    <property type="component" value="Chromosome 6"/>
</dbReference>
<name>A0A8R7UUF9_TRIUA</name>
<dbReference type="Gramene" id="TuG1812G0600003252.01.T01">
    <property type="protein sequence ID" value="TuG1812G0600003252.01.T01"/>
    <property type="gene ID" value="TuG1812G0600003252.01"/>
</dbReference>
<organism evidence="1 2">
    <name type="scientific">Triticum urartu</name>
    <name type="common">Red wild einkorn</name>
    <name type="synonym">Crithodium urartu</name>
    <dbReference type="NCBI Taxonomy" id="4572"/>
    <lineage>
        <taxon>Eukaryota</taxon>
        <taxon>Viridiplantae</taxon>
        <taxon>Streptophyta</taxon>
        <taxon>Embryophyta</taxon>
        <taxon>Tracheophyta</taxon>
        <taxon>Spermatophyta</taxon>
        <taxon>Magnoliopsida</taxon>
        <taxon>Liliopsida</taxon>
        <taxon>Poales</taxon>
        <taxon>Poaceae</taxon>
        <taxon>BOP clade</taxon>
        <taxon>Pooideae</taxon>
        <taxon>Triticodae</taxon>
        <taxon>Triticeae</taxon>
        <taxon>Triticinae</taxon>
        <taxon>Triticum</taxon>
    </lineage>
</organism>
<evidence type="ECO:0000313" key="2">
    <source>
        <dbReference type="Proteomes" id="UP000015106"/>
    </source>
</evidence>
<sequence length="116" mass="12761">DIPVSNCAIRSNAWDSTLIAKVIKKDTISPGVFGKLQLKEEYRGTDQTPLFGGILQAEAFVASKLPITYNPQKKAKIVKVVNELCKAVTEQVGTFIEAVAKIDDEEPDIEPYVQQP</sequence>